<dbReference type="AlphaFoldDB" id="A0A2H0UPL1"/>
<reference evidence="2" key="1">
    <citation type="submission" date="2017-09" db="EMBL/GenBank/DDBJ databases">
        <title>Depth-based differentiation of microbial function through sediment-hosted aquifers and enrichment of novel symbionts in the deep terrestrial subsurface.</title>
        <authorList>
            <person name="Probst A.J."/>
            <person name="Ladd B."/>
            <person name="Jarett J.K."/>
            <person name="Geller-Mcgrath D.E."/>
            <person name="Sieber C.M.K."/>
            <person name="Emerson J.B."/>
            <person name="Anantharaman K."/>
            <person name="Thomas B.C."/>
            <person name="Malmstrom R."/>
            <person name="Stieglmeier M."/>
            <person name="Klingl A."/>
            <person name="Woyke T."/>
            <person name="Ryan C.M."/>
            <person name="Banfield J.F."/>
        </authorList>
    </citation>
    <scope>NUCLEOTIDE SEQUENCE [LARGE SCALE GENOMIC DNA]</scope>
</reference>
<sequence length="122" mass="14272">MKEGTVKPHIQEAADGYNSLDREQMNSALNKFILELFAIIADAAKEAISTQSVLAAFKLADDEWREFARLVGQDEELFENRILPSLRPDYVEVRKRLQALNQRELYETRLDRLRCSSHRRRH</sequence>
<comment type="caution">
    <text evidence="1">The sequence shown here is derived from an EMBL/GenBank/DDBJ whole genome shotgun (WGS) entry which is preliminary data.</text>
</comment>
<protein>
    <submittedName>
        <fullName evidence="1">Uncharacterized protein</fullName>
    </submittedName>
</protein>
<evidence type="ECO:0000313" key="2">
    <source>
        <dbReference type="Proteomes" id="UP000229615"/>
    </source>
</evidence>
<evidence type="ECO:0000313" key="1">
    <source>
        <dbReference type="EMBL" id="PIR88314.1"/>
    </source>
</evidence>
<dbReference type="EMBL" id="PFBB01000034">
    <property type="protein sequence ID" value="PIR88314.1"/>
    <property type="molecule type" value="Genomic_DNA"/>
</dbReference>
<proteinExistence type="predicted"/>
<dbReference type="Proteomes" id="UP000229615">
    <property type="component" value="Unassembled WGS sequence"/>
</dbReference>
<name>A0A2H0UPL1_9BACT</name>
<organism evidence="1 2">
    <name type="scientific">Candidatus Harrisonbacteria bacterium CG10_big_fil_rev_8_21_14_0_10_44_23</name>
    <dbReference type="NCBI Taxonomy" id="1974585"/>
    <lineage>
        <taxon>Bacteria</taxon>
        <taxon>Candidatus Harrisoniibacteriota</taxon>
    </lineage>
</organism>
<gene>
    <name evidence="1" type="ORF">COU09_03025</name>
</gene>
<accession>A0A2H0UPL1</accession>